<accession>A0ABT0C7B6</accession>
<reference evidence="3" key="1">
    <citation type="submission" date="2021-02" db="EMBL/GenBank/DDBJ databases">
        <title>The CRISPR/cas machinery reduction and long-range gene transfer in the hot spring cyanobacterium Synechococcus.</title>
        <authorList>
            <person name="Dvorak P."/>
            <person name="Jahodarova E."/>
            <person name="Hasler P."/>
            <person name="Poulickova A."/>
        </authorList>
    </citation>
    <scope>NUCLEOTIDE SEQUENCE</scope>
    <source>
        <strain evidence="3">Rupite</strain>
    </source>
</reference>
<feature type="compositionally biased region" description="Basic and acidic residues" evidence="1">
    <location>
        <begin position="19"/>
        <end position="33"/>
    </location>
</feature>
<gene>
    <name evidence="3" type="ORF">JX360_01970</name>
</gene>
<evidence type="ECO:0000313" key="3">
    <source>
        <dbReference type="EMBL" id="MCJ2541680.1"/>
    </source>
</evidence>
<feature type="region of interest" description="Disordered" evidence="1">
    <location>
        <begin position="1"/>
        <end position="166"/>
    </location>
</feature>
<feature type="compositionally biased region" description="Low complexity" evidence="1">
    <location>
        <begin position="117"/>
        <end position="133"/>
    </location>
</feature>
<keyword evidence="2" id="KW-0812">Transmembrane</keyword>
<comment type="caution">
    <text evidence="3">The sequence shown here is derived from an EMBL/GenBank/DDBJ whole genome shotgun (WGS) entry which is preliminary data.</text>
</comment>
<feature type="compositionally biased region" description="Polar residues" evidence="1">
    <location>
        <begin position="87"/>
        <end position="103"/>
    </location>
</feature>
<protein>
    <submittedName>
        <fullName evidence="3">Uncharacterized protein</fullName>
    </submittedName>
</protein>
<feature type="transmembrane region" description="Helical" evidence="2">
    <location>
        <begin position="208"/>
        <end position="229"/>
    </location>
</feature>
<evidence type="ECO:0000256" key="1">
    <source>
        <dbReference type="SAM" id="MobiDB-lite"/>
    </source>
</evidence>
<sequence length="400" mass="42298">MTFAGDQDSTRDPNLPSGNREEERKSDSTREGAMRPPSYSRGDGFTPGEGRRTPPPLPDRDPHQDPLSEGRRTGSAGGSADDWLDSGRTSGTESSRASGTESFSPRAGREPRETAMGSGSPRSTERSSPSRSGQALVPRRPAPSSRAYEGSESARSTYANPYRRESRYRSDYSRSAASGYTSSYVDGGGFGTGAGSGGSRGGLSPSGLTVVALVALLAFFGGFAIRNIFAESGGFDDERPIRAANVPEAFREFCFAYNGTASFTVVELTSVSALTMASVPIYKMDTCTIPVSQTANALQALGIRGRADTLGPQLGGSNLTLIELPLASGLARAIYNQFPALANQGNEAQVLSQLESTINSALRSNIEGLALQSLEATNIPDVYVMVPGHSFNLQPQLNLR</sequence>
<dbReference type="Proteomes" id="UP000830835">
    <property type="component" value="Unassembled WGS sequence"/>
</dbReference>
<evidence type="ECO:0000313" key="4">
    <source>
        <dbReference type="Proteomes" id="UP000830835"/>
    </source>
</evidence>
<keyword evidence="4" id="KW-1185">Reference proteome</keyword>
<feature type="compositionally biased region" description="Basic and acidic residues" evidence="1">
    <location>
        <begin position="58"/>
        <end position="72"/>
    </location>
</feature>
<dbReference type="RefSeq" id="WP_244348801.1">
    <property type="nucleotide sequence ID" value="NZ_JAFIRA010000002.1"/>
</dbReference>
<organism evidence="3 4">
    <name type="scientific">Thermostichus vulcanus str. 'Rupite'</name>
    <dbReference type="NCBI Taxonomy" id="2813851"/>
    <lineage>
        <taxon>Bacteria</taxon>
        <taxon>Bacillati</taxon>
        <taxon>Cyanobacteriota</taxon>
        <taxon>Cyanophyceae</taxon>
        <taxon>Thermostichales</taxon>
        <taxon>Thermostichaceae</taxon>
        <taxon>Thermostichus</taxon>
    </lineage>
</organism>
<evidence type="ECO:0000256" key="2">
    <source>
        <dbReference type="SAM" id="Phobius"/>
    </source>
</evidence>
<keyword evidence="2" id="KW-0472">Membrane</keyword>
<name>A0ABT0C7B6_THEVL</name>
<proteinExistence type="predicted"/>
<keyword evidence="2" id="KW-1133">Transmembrane helix</keyword>
<dbReference type="EMBL" id="JAFIRA010000002">
    <property type="protein sequence ID" value="MCJ2541680.1"/>
    <property type="molecule type" value="Genomic_DNA"/>
</dbReference>